<reference evidence="2 3" key="1">
    <citation type="journal article" date="2018" name="Int. J. Syst. Evol. Microbiol.">
        <title>Micromonospora globbae sp. nov., an endophytic actinomycete isolated from roots of Globba winitii C. H. Wright.</title>
        <authorList>
            <person name="Kuncharoen N."/>
            <person name="Pittayakhajonwut P."/>
            <person name="Tanasupawat S."/>
        </authorList>
    </citation>
    <scope>NUCLEOTIDE SEQUENCE [LARGE SCALE GENOMIC DNA]</scope>
    <source>
        <strain evidence="2 3">WPS1-2</strain>
    </source>
</reference>
<gene>
    <name evidence="2" type="ORF">D7I43_32030</name>
</gene>
<evidence type="ECO:0000313" key="2">
    <source>
        <dbReference type="EMBL" id="RKF19151.1"/>
    </source>
</evidence>
<name>A0A420EEP1_9ACTN</name>
<accession>A0A420EEP1</accession>
<dbReference type="EMBL" id="RAQQ01000065">
    <property type="protein sequence ID" value="RKF19151.1"/>
    <property type="molecule type" value="Genomic_DNA"/>
</dbReference>
<comment type="caution">
    <text evidence="2">The sequence shown here is derived from an EMBL/GenBank/DDBJ whole genome shotgun (WGS) entry which is preliminary data.</text>
</comment>
<evidence type="ECO:0000256" key="1">
    <source>
        <dbReference type="SAM" id="SignalP"/>
    </source>
</evidence>
<feature type="signal peptide" evidence="1">
    <location>
        <begin position="1"/>
        <end position="22"/>
    </location>
</feature>
<sequence>MLIAALTVFGLTMVVSPTAAHADDSRCTTNYSGWWCLYDAKSYGSAPYLETVCTTSRVSLEQWFWDDTSSWRHRQTGGAYVYAYDWTDLFGAIHLWTMSGQSQDGDVSPYDNMMDSFRNYC</sequence>
<evidence type="ECO:0008006" key="4">
    <source>
        <dbReference type="Google" id="ProtNLM"/>
    </source>
</evidence>
<keyword evidence="1" id="KW-0732">Signal</keyword>
<proteinExistence type="predicted"/>
<protein>
    <recommendedName>
        <fullName evidence="4">Peptidase inhibitor family I36</fullName>
    </recommendedName>
</protein>
<organism evidence="2 3">
    <name type="scientific">Micromonospora globbae</name>
    <dbReference type="NCBI Taxonomy" id="1894969"/>
    <lineage>
        <taxon>Bacteria</taxon>
        <taxon>Bacillati</taxon>
        <taxon>Actinomycetota</taxon>
        <taxon>Actinomycetes</taxon>
        <taxon>Micromonosporales</taxon>
        <taxon>Micromonosporaceae</taxon>
        <taxon>Micromonospora</taxon>
    </lineage>
</organism>
<dbReference type="Proteomes" id="UP000285744">
    <property type="component" value="Unassembled WGS sequence"/>
</dbReference>
<feature type="chain" id="PRO_5019215132" description="Peptidase inhibitor family I36" evidence="1">
    <location>
        <begin position="23"/>
        <end position="121"/>
    </location>
</feature>
<dbReference type="AlphaFoldDB" id="A0A420EEP1"/>
<evidence type="ECO:0000313" key="3">
    <source>
        <dbReference type="Proteomes" id="UP000285744"/>
    </source>
</evidence>